<dbReference type="RefSeq" id="WP_425282122.1">
    <property type="nucleotide sequence ID" value="NZ_BAABSS010000062.1"/>
</dbReference>
<organism evidence="2 3">
    <name type="scientific">Streptomyces platensis</name>
    <dbReference type="NCBI Taxonomy" id="58346"/>
    <lineage>
        <taxon>Bacteria</taxon>
        <taxon>Bacillati</taxon>
        <taxon>Actinomycetota</taxon>
        <taxon>Actinomycetes</taxon>
        <taxon>Kitasatosporales</taxon>
        <taxon>Streptomycetaceae</taxon>
        <taxon>Streptomyces</taxon>
    </lineage>
</organism>
<reference evidence="2 3" key="1">
    <citation type="submission" date="2016-09" db="EMBL/GenBank/DDBJ databases">
        <title>Streptomyces platensis DSM40041, a candidate organism with high potential of specific P450 cytochromes.</title>
        <authorList>
            <person name="Grumaz C."/>
            <person name="Vainshtein Y."/>
            <person name="Kirstahler P."/>
            <person name="Sohn K."/>
        </authorList>
    </citation>
    <scope>NUCLEOTIDE SEQUENCE [LARGE SCALE GENOMIC DNA]</scope>
    <source>
        <strain evidence="2 3">DSM 40041</strain>
    </source>
</reference>
<evidence type="ECO:0000313" key="3">
    <source>
        <dbReference type="Proteomes" id="UP000194225"/>
    </source>
</evidence>
<dbReference type="EMBL" id="MIGA01000082">
    <property type="protein sequence ID" value="OSY36061.1"/>
    <property type="molecule type" value="Genomic_DNA"/>
</dbReference>
<evidence type="ECO:0000313" key="2">
    <source>
        <dbReference type="EMBL" id="OSY36061.1"/>
    </source>
</evidence>
<dbReference type="GeneID" id="90923908"/>
<gene>
    <name evidence="2" type="ORF">BG653_06944</name>
</gene>
<keyword evidence="3" id="KW-1185">Reference proteome</keyword>
<sequence>MLLTHELGRPLDIRQGTGSRILTRTHPDGTLAVGGRVRRAGP</sequence>
<comment type="caution">
    <text evidence="2">The sequence shown here is derived from an EMBL/GenBank/DDBJ whole genome shotgun (WGS) entry which is preliminary data.</text>
</comment>
<proteinExistence type="predicted"/>
<accession>A0ABX3XMK9</accession>
<dbReference type="Proteomes" id="UP000194225">
    <property type="component" value="Unassembled WGS sequence"/>
</dbReference>
<protein>
    <submittedName>
        <fullName evidence="2">Uncharacterized protein</fullName>
    </submittedName>
</protein>
<feature type="region of interest" description="Disordered" evidence="1">
    <location>
        <begin position="20"/>
        <end position="42"/>
    </location>
</feature>
<name>A0ABX3XMK9_STRPT</name>
<evidence type="ECO:0000256" key="1">
    <source>
        <dbReference type="SAM" id="MobiDB-lite"/>
    </source>
</evidence>